<keyword evidence="2" id="KW-0812">Transmembrane</keyword>
<evidence type="ECO:0000313" key="4">
    <source>
        <dbReference type="Proteomes" id="UP001054902"/>
    </source>
</evidence>
<keyword evidence="4" id="KW-1185">Reference proteome</keyword>
<sequence>MKIRREVLQNHRSDQLSDITDSDHAFHETNPPVDEEEDASSSSIDEDIYSTSDSISSHEQNTNKEVAIGVTPTPSLGYDLSGSNFAPQEEEEKTEVEDYRNEGNGSTPSYLDNGRVAAVNQSSSQTTQPEVKIVHSEKGSSLHEVEEGDQGSATSSPDVGAGDKKKEKSRVKLYLQVCGIISIIGVVMFVVLVLIAIKSDKIAYHN</sequence>
<feature type="compositionally biased region" description="Polar residues" evidence="1">
    <location>
        <begin position="119"/>
        <end position="129"/>
    </location>
</feature>
<feature type="compositionally biased region" description="Acidic residues" evidence="1">
    <location>
        <begin position="33"/>
        <end position="48"/>
    </location>
</feature>
<keyword evidence="2" id="KW-0472">Membrane</keyword>
<gene>
    <name evidence="3" type="ORF">CTEN210_04925</name>
</gene>
<feature type="compositionally biased region" description="Basic and acidic residues" evidence="1">
    <location>
        <begin position="132"/>
        <end position="145"/>
    </location>
</feature>
<reference evidence="3 4" key="1">
    <citation type="journal article" date="2021" name="Sci. Rep.">
        <title>The genome of the diatom Chaetoceros tenuissimus carries an ancient integrated fragment of an extant virus.</title>
        <authorList>
            <person name="Hongo Y."/>
            <person name="Kimura K."/>
            <person name="Takaki Y."/>
            <person name="Yoshida Y."/>
            <person name="Baba S."/>
            <person name="Kobayashi G."/>
            <person name="Nagasaki K."/>
            <person name="Hano T."/>
            <person name="Tomaru Y."/>
        </authorList>
    </citation>
    <scope>NUCLEOTIDE SEQUENCE [LARGE SCALE GENOMIC DNA]</scope>
    <source>
        <strain evidence="3 4">NIES-3715</strain>
    </source>
</reference>
<keyword evidence="2" id="KW-1133">Transmembrane helix</keyword>
<accession>A0AAD3CPI1</accession>
<feature type="compositionally biased region" description="Low complexity" evidence="1">
    <location>
        <begin position="49"/>
        <end position="59"/>
    </location>
</feature>
<feature type="transmembrane region" description="Helical" evidence="2">
    <location>
        <begin position="173"/>
        <end position="197"/>
    </location>
</feature>
<dbReference type="Proteomes" id="UP001054902">
    <property type="component" value="Unassembled WGS sequence"/>
</dbReference>
<dbReference type="AlphaFoldDB" id="A0AAD3CPI1"/>
<dbReference type="EMBL" id="BLLK01000027">
    <property type="protein sequence ID" value="GFH48449.1"/>
    <property type="molecule type" value="Genomic_DNA"/>
</dbReference>
<protein>
    <submittedName>
        <fullName evidence="3">Uncharacterized protein</fullName>
    </submittedName>
</protein>
<comment type="caution">
    <text evidence="3">The sequence shown here is derived from an EMBL/GenBank/DDBJ whole genome shotgun (WGS) entry which is preliminary data.</text>
</comment>
<feature type="compositionally biased region" description="Basic and acidic residues" evidence="1">
    <location>
        <begin position="1"/>
        <end position="27"/>
    </location>
</feature>
<proteinExistence type="predicted"/>
<feature type="region of interest" description="Disordered" evidence="1">
    <location>
        <begin position="1"/>
        <end position="163"/>
    </location>
</feature>
<name>A0AAD3CPI1_9STRA</name>
<evidence type="ECO:0000256" key="2">
    <source>
        <dbReference type="SAM" id="Phobius"/>
    </source>
</evidence>
<organism evidence="3 4">
    <name type="scientific">Chaetoceros tenuissimus</name>
    <dbReference type="NCBI Taxonomy" id="426638"/>
    <lineage>
        <taxon>Eukaryota</taxon>
        <taxon>Sar</taxon>
        <taxon>Stramenopiles</taxon>
        <taxon>Ochrophyta</taxon>
        <taxon>Bacillariophyta</taxon>
        <taxon>Coscinodiscophyceae</taxon>
        <taxon>Chaetocerotophycidae</taxon>
        <taxon>Chaetocerotales</taxon>
        <taxon>Chaetocerotaceae</taxon>
        <taxon>Chaetoceros</taxon>
    </lineage>
</organism>
<evidence type="ECO:0000313" key="3">
    <source>
        <dbReference type="EMBL" id="GFH48449.1"/>
    </source>
</evidence>
<evidence type="ECO:0000256" key="1">
    <source>
        <dbReference type="SAM" id="MobiDB-lite"/>
    </source>
</evidence>